<evidence type="ECO:0000313" key="10">
    <source>
        <dbReference type="Proteomes" id="UP000593892"/>
    </source>
</evidence>
<accession>A0A7S7SQ05</accession>
<feature type="transmembrane region" description="Helical" evidence="7">
    <location>
        <begin position="137"/>
        <end position="156"/>
    </location>
</feature>
<feature type="transmembrane region" description="Helical" evidence="7">
    <location>
        <begin position="105"/>
        <end position="125"/>
    </location>
</feature>
<dbReference type="PROSITE" id="PS50850">
    <property type="entry name" value="MFS"/>
    <property type="match status" value="1"/>
</dbReference>
<feature type="domain" description="Major facilitator superfamily (MFS) profile" evidence="8">
    <location>
        <begin position="13"/>
        <end position="389"/>
    </location>
</feature>
<comment type="subcellular location">
    <subcellularLocation>
        <location evidence="1">Membrane</location>
        <topology evidence="1">Multi-pass membrane protein</topology>
    </subcellularLocation>
</comment>
<feature type="transmembrane region" description="Helical" evidence="7">
    <location>
        <begin position="327"/>
        <end position="349"/>
    </location>
</feature>
<evidence type="ECO:0000259" key="8">
    <source>
        <dbReference type="PROSITE" id="PS50850"/>
    </source>
</evidence>
<evidence type="ECO:0000256" key="2">
    <source>
        <dbReference type="ARBA" id="ARBA00008432"/>
    </source>
</evidence>
<feature type="transmembrane region" description="Helical" evidence="7">
    <location>
        <begin position="243"/>
        <end position="261"/>
    </location>
</feature>
<feature type="transmembrane region" description="Helical" evidence="7">
    <location>
        <begin position="80"/>
        <end position="99"/>
    </location>
</feature>
<evidence type="ECO:0000256" key="5">
    <source>
        <dbReference type="ARBA" id="ARBA00023063"/>
    </source>
</evidence>
<keyword evidence="5" id="KW-0534">Nitrate assimilation</keyword>
<feature type="transmembrane region" description="Helical" evidence="7">
    <location>
        <begin position="12"/>
        <end position="32"/>
    </location>
</feature>
<dbReference type="Pfam" id="PF07690">
    <property type="entry name" value="MFS_1"/>
    <property type="match status" value="1"/>
</dbReference>
<dbReference type="InterPro" id="IPR011701">
    <property type="entry name" value="MFS"/>
</dbReference>
<sequence length="415" mass="43689">MTSKAFLKAGHWPTLLASFLYFDVSFMVWVLLGPLSPFLAEQLHLTASQKGLLVAIPLLSGSFFRPVLGTLADRIGGRRAGLLGLSVTLLPLLLGWRYASSFEHFLGIGALLGVAGASFAVALPLASRWYPPEYQGLAMGIAGAGNSGTLLATLFMPRIATHFGWHNAFAFAAVPVLLVLVAFALLARESPAPKAPVTWKQYKALLAQADTGWFCLFYSITFGGFVGLASFLTVFFVDQYHLSKVQAGDFVTLIVVCGSFLRPVGGWLADRAGGYRVLLGVLLVAGAGLCALSTLPALGIAVAVLGLIMAMLGLGNGAIFQLVPQRFAGSVGTITGLVGAAGGIGGFLLPSQMGYLKDHAGSYGAGLLAFGGLTLVVLCVLLRLGAKWLQEWPEETVRRAGLFSLRSVWASEPAD</sequence>
<evidence type="ECO:0000313" key="9">
    <source>
        <dbReference type="EMBL" id="QOY91720.1"/>
    </source>
</evidence>
<dbReference type="GO" id="GO:0016020">
    <property type="term" value="C:membrane"/>
    <property type="evidence" value="ECO:0007669"/>
    <property type="project" value="UniProtKB-SubCell"/>
</dbReference>
<dbReference type="GO" id="GO:0042128">
    <property type="term" value="P:nitrate assimilation"/>
    <property type="evidence" value="ECO:0007669"/>
    <property type="project" value="UniProtKB-KW"/>
</dbReference>
<feature type="transmembrane region" description="Helical" evidence="7">
    <location>
        <begin position="168"/>
        <end position="187"/>
    </location>
</feature>
<dbReference type="InterPro" id="IPR036259">
    <property type="entry name" value="MFS_trans_sf"/>
</dbReference>
<feature type="transmembrane region" description="Helical" evidence="7">
    <location>
        <begin position="300"/>
        <end position="320"/>
    </location>
</feature>
<dbReference type="PANTHER" id="PTHR23515">
    <property type="entry name" value="HIGH-AFFINITY NITRATE TRANSPORTER 2.3"/>
    <property type="match status" value="1"/>
</dbReference>
<keyword evidence="4 7" id="KW-1133">Transmembrane helix</keyword>
<dbReference type="SUPFAM" id="SSF103473">
    <property type="entry name" value="MFS general substrate transporter"/>
    <property type="match status" value="1"/>
</dbReference>
<reference evidence="9 10" key="1">
    <citation type="submission" date="2020-10" db="EMBL/GenBank/DDBJ databases">
        <title>Complete genome sequence of Paludibaculum fermentans P105T, a facultatively anaerobic acidobacterium capable of dissimilatory Fe(III) reduction.</title>
        <authorList>
            <person name="Dedysh S.N."/>
            <person name="Beletsky A.V."/>
            <person name="Kulichevskaya I.S."/>
            <person name="Mardanov A.V."/>
            <person name="Ravin N.V."/>
        </authorList>
    </citation>
    <scope>NUCLEOTIDE SEQUENCE [LARGE SCALE GENOMIC DNA]</scope>
    <source>
        <strain evidence="9 10">P105</strain>
    </source>
</reference>
<gene>
    <name evidence="9" type="ORF">IRI77_17785</name>
</gene>
<protein>
    <submittedName>
        <fullName evidence="9">NarK/NasA family nitrate transporter</fullName>
    </submittedName>
</protein>
<feature type="transmembrane region" description="Helical" evidence="7">
    <location>
        <begin position="273"/>
        <end position="294"/>
    </location>
</feature>
<name>A0A7S7SQ05_PALFE</name>
<dbReference type="InterPro" id="IPR020846">
    <property type="entry name" value="MFS_dom"/>
</dbReference>
<dbReference type="Gene3D" id="1.20.1250.20">
    <property type="entry name" value="MFS general substrate transporter like domains"/>
    <property type="match status" value="1"/>
</dbReference>
<evidence type="ECO:0000256" key="4">
    <source>
        <dbReference type="ARBA" id="ARBA00022989"/>
    </source>
</evidence>
<comment type="similarity">
    <text evidence="2">Belongs to the major facilitator superfamily. Nitrate/nitrite porter (TC 2.A.1.8) family.</text>
</comment>
<keyword evidence="6 7" id="KW-0472">Membrane</keyword>
<evidence type="ECO:0000256" key="6">
    <source>
        <dbReference type="ARBA" id="ARBA00023136"/>
    </source>
</evidence>
<evidence type="ECO:0000256" key="7">
    <source>
        <dbReference type="SAM" id="Phobius"/>
    </source>
</evidence>
<dbReference type="RefSeq" id="WP_194453374.1">
    <property type="nucleotide sequence ID" value="NZ_CP063849.1"/>
</dbReference>
<feature type="transmembrane region" description="Helical" evidence="7">
    <location>
        <begin position="52"/>
        <end position="68"/>
    </location>
</feature>
<evidence type="ECO:0000256" key="1">
    <source>
        <dbReference type="ARBA" id="ARBA00004141"/>
    </source>
</evidence>
<dbReference type="AlphaFoldDB" id="A0A7S7SQ05"/>
<keyword evidence="3 7" id="KW-0812">Transmembrane</keyword>
<dbReference type="KEGG" id="pfer:IRI77_17785"/>
<dbReference type="CDD" id="cd17341">
    <property type="entry name" value="MFS_NRT2_like"/>
    <property type="match status" value="1"/>
</dbReference>
<feature type="transmembrane region" description="Helical" evidence="7">
    <location>
        <begin position="213"/>
        <end position="237"/>
    </location>
</feature>
<evidence type="ECO:0000256" key="3">
    <source>
        <dbReference type="ARBA" id="ARBA00022692"/>
    </source>
</evidence>
<dbReference type="Proteomes" id="UP000593892">
    <property type="component" value="Chromosome"/>
</dbReference>
<dbReference type="EMBL" id="CP063849">
    <property type="protein sequence ID" value="QOY91720.1"/>
    <property type="molecule type" value="Genomic_DNA"/>
</dbReference>
<organism evidence="9 10">
    <name type="scientific">Paludibaculum fermentans</name>
    <dbReference type="NCBI Taxonomy" id="1473598"/>
    <lineage>
        <taxon>Bacteria</taxon>
        <taxon>Pseudomonadati</taxon>
        <taxon>Acidobacteriota</taxon>
        <taxon>Terriglobia</taxon>
        <taxon>Bryobacterales</taxon>
        <taxon>Bryobacteraceae</taxon>
        <taxon>Paludibaculum</taxon>
    </lineage>
</organism>
<proteinExistence type="inferred from homology"/>
<dbReference type="InterPro" id="IPR044772">
    <property type="entry name" value="NO3_transporter"/>
</dbReference>
<dbReference type="GO" id="GO:0015112">
    <property type="term" value="F:nitrate transmembrane transporter activity"/>
    <property type="evidence" value="ECO:0007669"/>
    <property type="project" value="InterPro"/>
</dbReference>
<feature type="transmembrane region" description="Helical" evidence="7">
    <location>
        <begin position="361"/>
        <end position="382"/>
    </location>
</feature>
<keyword evidence="10" id="KW-1185">Reference proteome</keyword>